<evidence type="ECO:0000313" key="4">
    <source>
        <dbReference type="Proteomes" id="UP000568664"/>
    </source>
</evidence>
<feature type="signal peptide" evidence="1">
    <location>
        <begin position="1"/>
        <end position="19"/>
    </location>
</feature>
<feature type="chain" id="PRO_5030693827" evidence="1">
    <location>
        <begin position="20"/>
        <end position="174"/>
    </location>
</feature>
<comment type="caution">
    <text evidence="3">The sequence shown here is derived from an EMBL/GenBank/DDBJ whole genome shotgun (WGS) entry which is preliminary data.</text>
</comment>
<protein>
    <submittedName>
        <fullName evidence="3">SH3 domain-containing protein</fullName>
    </submittedName>
</protein>
<dbReference type="Gene3D" id="2.30.30.40">
    <property type="entry name" value="SH3 Domains"/>
    <property type="match status" value="1"/>
</dbReference>
<organism evidence="3 4">
    <name type="scientific">Thalassotalea algicola</name>
    <dbReference type="NCBI Taxonomy" id="2716224"/>
    <lineage>
        <taxon>Bacteria</taxon>
        <taxon>Pseudomonadati</taxon>
        <taxon>Pseudomonadota</taxon>
        <taxon>Gammaproteobacteria</taxon>
        <taxon>Alteromonadales</taxon>
        <taxon>Colwelliaceae</taxon>
        <taxon>Thalassotalea</taxon>
    </lineage>
</organism>
<dbReference type="InterPro" id="IPR003646">
    <property type="entry name" value="SH3-like_bac-type"/>
</dbReference>
<keyword evidence="1" id="KW-0732">Signal</keyword>
<dbReference type="AlphaFoldDB" id="A0A7Y0LH97"/>
<reference evidence="3 4" key="1">
    <citation type="submission" date="2020-04" db="EMBL/GenBank/DDBJ databases">
        <title>Thalassotalea sp. M1531, isolated from the surface of marine red alga.</title>
        <authorList>
            <person name="Pang L."/>
            <person name="Lu D.-C."/>
        </authorList>
    </citation>
    <scope>NUCLEOTIDE SEQUENCE [LARGE SCALE GENOMIC DNA]</scope>
    <source>
        <strain evidence="3 4">M1531</strain>
    </source>
</reference>
<evidence type="ECO:0000256" key="1">
    <source>
        <dbReference type="SAM" id="SignalP"/>
    </source>
</evidence>
<evidence type="ECO:0000259" key="2">
    <source>
        <dbReference type="Pfam" id="PF08239"/>
    </source>
</evidence>
<dbReference type="EMBL" id="JABBXH010000007">
    <property type="protein sequence ID" value="NMP33235.1"/>
    <property type="molecule type" value="Genomic_DNA"/>
</dbReference>
<feature type="domain" description="SH3b" evidence="2">
    <location>
        <begin position="37"/>
        <end position="80"/>
    </location>
</feature>
<sequence>MKLRILLLAIFALPIYVEASTNEQSAKLGKVIHSSALHALPKNDSQVITNLKPEQSVNVFERKRAWYQVLSDAKQSGWIKMLNVRFLSGPKRTGELGVKNLFDSVVTKKVKPTASTGIRGFDEQDLKKAKANIKQLKLLASYQTTTSSANTFAKKANLTPDSSIALIKDDGGSE</sequence>
<dbReference type="Pfam" id="PF08239">
    <property type="entry name" value="SH3_3"/>
    <property type="match status" value="1"/>
</dbReference>
<gene>
    <name evidence="3" type="ORF">HII17_16910</name>
</gene>
<dbReference type="Proteomes" id="UP000568664">
    <property type="component" value="Unassembled WGS sequence"/>
</dbReference>
<dbReference type="RefSeq" id="WP_169076556.1">
    <property type="nucleotide sequence ID" value="NZ_JABBXH010000007.1"/>
</dbReference>
<proteinExistence type="predicted"/>
<name>A0A7Y0LH97_9GAMM</name>
<accession>A0A7Y0LH97</accession>
<evidence type="ECO:0000313" key="3">
    <source>
        <dbReference type="EMBL" id="NMP33235.1"/>
    </source>
</evidence>
<keyword evidence="4" id="KW-1185">Reference proteome</keyword>